<keyword evidence="1 4" id="KW-0489">Methyltransferase</keyword>
<dbReference type="EMBL" id="LLKB01000005">
    <property type="protein sequence ID" value="KQC84827.1"/>
    <property type="molecule type" value="Genomic_DNA"/>
</dbReference>
<dbReference type="SUPFAM" id="SSF53335">
    <property type="entry name" value="S-adenosyl-L-methionine-dependent methyltransferases"/>
    <property type="match status" value="1"/>
</dbReference>
<dbReference type="InterPro" id="IPR043675">
    <property type="entry name" value="TrmR_methyltr"/>
</dbReference>
<dbReference type="GO" id="GO:0008757">
    <property type="term" value="F:S-adenosylmethionine-dependent methyltransferase activity"/>
    <property type="evidence" value="ECO:0007669"/>
    <property type="project" value="TreeGrafter"/>
</dbReference>
<feature type="binding site" evidence="4">
    <location>
        <position position="160"/>
    </location>
    <ligand>
        <name>Mg(2+)</name>
        <dbReference type="ChEBI" id="CHEBI:18420"/>
    </ligand>
</feature>
<dbReference type="EC" id="2.1.1.-" evidence="4"/>
<comment type="similarity">
    <text evidence="4">Belongs to the class I-like SAM-binding methyltransferase superfamily. Cation-dependent O-methyltransferase family.</text>
</comment>
<dbReference type="RefSeq" id="WP_022014741.1">
    <property type="nucleotide sequence ID" value="NZ_DBGBRS010000128.1"/>
</dbReference>
<dbReference type="InterPro" id="IPR002935">
    <property type="entry name" value="SAM_O-MeTrfase"/>
</dbReference>
<dbReference type="HAMAP" id="MF_02217">
    <property type="entry name" value="TrmR_methyltr"/>
    <property type="match status" value="1"/>
</dbReference>
<dbReference type="PROSITE" id="PS51682">
    <property type="entry name" value="SAM_OMT_I"/>
    <property type="match status" value="1"/>
</dbReference>
<dbReference type="GO" id="GO:0008171">
    <property type="term" value="F:O-methyltransferase activity"/>
    <property type="evidence" value="ECO:0007669"/>
    <property type="project" value="InterPro"/>
</dbReference>
<keyword evidence="6" id="KW-1185">Reference proteome</keyword>
<dbReference type="CDD" id="cd02440">
    <property type="entry name" value="AdoMet_MTases"/>
    <property type="match status" value="1"/>
</dbReference>
<evidence type="ECO:0000313" key="5">
    <source>
        <dbReference type="EMBL" id="KQC84827.1"/>
    </source>
</evidence>
<keyword evidence="3 4" id="KW-0949">S-adenosyl-L-methionine</keyword>
<feature type="binding site" evidence="4">
    <location>
        <begin position="113"/>
        <end position="114"/>
    </location>
    <ligand>
        <name>S-adenosyl-L-methionine</name>
        <dbReference type="ChEBI" id="CHEBI:59789"/>
    </ligand>
</feature>
<accession>A0AAW3JPR3</accession>
<name>A0AAW3JPR3_9FIRM</name>
<gene>
    <name evidence="4" type="primary">trmR</name>
    <name evidence="5" type="ORF">APZ18_08855</name>
</gene>
<feature type="binding site" evidence="4">
    <location>
        <position position="67"/>
    </location>
    <ligand>
        <name>S-adenosyl-L-methionine</name>
        <dbReference type="ChEBI" id="CHEBI:59789"/>
    </ligand>
</feature>
<evidence type="ECO:0000256" key="1">
    <source>
        <dbReference type="ARBA" id="ARBA00022603"/>
    </source>
</evidence>
<dbReference type="Gene3D" id="3.40.50.150">
    <property type="entry name" value="Vaccinia Virus protein VP39"/>
    <property type="match status" value="1"/>
</dbReference>
<comment type="caution">
    <text evidence="5">The sequence shown here is derived from an EMBL/GenBank/DDBJ whole genome shotgun (WGS) entry which is preliminary data.</text>
</comment>
<dbReference type="AlphaFoldDB" id="A0AAW3JPR3"/>
<proteinExistence type="inferred from homology"/>
<dbReference type="PANTHER" id="PTHR10509">
    <property type="entry name" value="O-METHYLTRANSFERASE-RELATED"/>
    <property type="match status" value="1"/>
</dbReference>
<organism evidence="5 6">
    <name type="scientific">Butyribacter intestini</name>
    <dbReference type="NCBI Taxonomy" id="1703332"/>
    <lineage>
        <taxon>Bacteria</taxon>
        <taxon>Bacillati</taxon>
        <taxon>Bacillota</taxon>
        <taxon>Clostridia</taxon>
        <taxon>Lachnospirales</taxon>
        <taxon>Lachnospiraceae</taxon>
        <taxon>Butyribacter</taxon>
    </lineage>
</organism>
<keyword evidence="4" id="KW-0819">tRNA processing</keyword>
<dbReference type="Proteomes" id="UP000050833">
    <property type="component" value="Unassembled WGS sequence"/>
</dbReference>
<dbReference type="GO" id="GO:0016300">
    <property type="term" value="F:tRNA (uridine) methyltransferase activity"/>
    <property type="evidence" value="ECO:0007669"/>
    <property type="project" value="UniProtKB-UniRule"/>
</dbReference>
<dbReference type="Pfam" id="PF01596">
    <property type="entry name" value="Methyltransf_3"/>
    <property type="match status" value="1"/>
</dbReference>
<dbReference type="InterPro" id="IPR050362">
    <property type="entry name" value="Cation-dep_OMT"/>
</dbReference>
<evidence type="ECO:0000256" key="4">
    <source>
        <dbReference type="HAMAP-Rule" id="MF_02217"/>
    </source>
</evidence>
<keyword evidence="4" id="KW-0479">Metal-binding</keyword>
<keyword evidence="4" id="KW-0460">Magnesium</keyword>
<protein>
    <recommendedName>
        <fullName evidence="4">tRNA 5-hydroxyuridine methyltransferase</fullName>
        <ecNumber evidence="4">2.1.1.-</ecNumber>
    </recommendedName>
    <alternativeName>
        <fullName evidence="4">ho5U methyltransferase</fullName>
    </alternativeName>
</protein>
<feature type="binding site" evidence="4">
    <location>
        <position position="37"/>
    </location>
    <ligand>
        <name>S-adenosyl-L-methionine</name>
        <dbReference type="ChEBI" id="CHEBI:59789"/>
    </ligand>
</feature>
<comment type="catalytic activity">
    <reaction evidence="4">
        <text>5-hydroxyuridine(34) in tRNA + S-adenosyl-L-methionine = 5-methoxyuridine(34) in tRNA + S-adenosyl-L-homocysteine + H(+)</text>
        <dbReference type="Rhea" id="RHEA:60524"/>
        <dbReference type="Rhea" id="RHEA-COMP:13381"/>
        <dbReference type="Rhea" id="RHEA-COMP:15591"/>
        <dbReference type="ChEBI" id="CHEBI:15378"/>
        <dbReference type="ChEBI" id="CHEBI:57856"/>
        <dbReference type="ChEBI" id="CHEBI:59789"/>
        <dbReference type="ChEBI" id="CHEBI:136877"/>
        <dbReference type="ChEBI" id="CHEBI:143860"/>
    </reaction>
</comment>
<feature type="binding site" evidence="4">
    <location>
        <position position="161"/>
    </location>
    <ligand>
        <name>Mg(2+)</name>
        <dbReference type="ChEBI" id="CHEBI:18420"/>
    </ligand>
</feature>
<dbReference type="PANTHER" id="PTHR10509:SF14">
    <property type="entry name" value="CAFFEOYL-COA O-METHYLTRANSFERASE 3-RELATED"/>
    <property type="match status" value="1"/>
</dbReference>
<sequence length="223" mass="25588">MIIDERLSTYIDSISWDIPKYLKEVEKAALADEVPIIRRSMQSLISFLLEMKKPNAVLEIGTAVGFSSMFMSEYVPEDTIIDTIEKVPIRIKCAKENFERYGKNDRITLYEGDAVDVLKKLAAEGRKYDFIFMDAAKGQYLNFLEPVLDMLTDDGLLVTDNVLQDGDIIQSRYAITKRDRTIHGRMREYLYFLTHSERFKTVVLPVGDGAALSQVIRADRKKE</sequence>
<reference evidence="5 6" key="1">
    <citation type="submission" date="2015-10" db="EMBL/GenBank/DDBJ databases">
        <title>Butyribacter intestini gen. nov., sp. nov., a butyric acid-producing bacterium of the family Lachnospiraceae isolated from the human faeces.</title>
        <authorList>
            <person name="Zou Y."/>
            <person name="Xue W."/>
            <person name="Luo G."/>
            <person name="Lv M."/>
        </authorList>
    </citation>
    <scope>NUCLEOTIDE SEQUENCE [LARGE SCALE GENOMIC DNA]</scope>
    <source>
        <strain evidence="5 6">TF01-11</strain>
    </source>
</reference>
<comment type="function">
    <text evidence="4">Catalyzes the methylation of 5-hydroxyuridine (ho5U) to form 5-methoxyuridine (mo5U) at position 34 in tRNAs.</text>
</comment>
<dbReference type="GO" id="GO:0000287">
    <property type="term" value="F:magnesium ion binding"/>
    <property type="evidence" value="ECO:0007669"/>
    <property type="project" value="UniProtKB-UniRule"/>
</dbReference>
<feature type="binding site" evidence="4">
    <location>
        <position position="134"/>
    </location>
    <ligand>
        <name>Mg(2+)</name>
        <dbReference type="ChEBI" id="CHEBI:18420"/>
    </ligand>
</feature>
<feature type="binding site" evidence="4">
    <location>
        <position position="85"/>
    </location>
    <ligand>
        <name>S-adenosyl-L-methionine</name>
        <dbReference type="ChEBI" id="CHEBI:59789"/>
    </ligand>
</feature>
<dbReference type="GO" id="GO:0030488">
    <property type="term" value="P:tRNA methylation"/>
    <property type="evidence" value="ECO:0007669"/>
    <property type="project" value="UniProtKB-UniRule"/>
</dbReference>
<dbReference type="InterPro" id="IPR029063">
    <property type="entry name" value="SAM-dependent_MTases_sf"/>
</dbReference>
<evidence type="ECO:0000313" key="6">
    <source>
        <dbReference type="Proteomes" id="UP000050833"/>
    </source>
</evidence>
<comment type="subunit">
    <text evidence="4">Homodimer.</text>
</comment>
<evidence type="ECO:0000256" key="2">
    <source>
        <dbReference type="ARBA" id="ARBA00022679"/>
    </source>
</evidence>
<keyword evidence="2 4" id="KW-0808">Transferase</keyword>
<evidence type="ECO:0000256" key="3">
    <source>
        <dbReference type="ARBA" id="ARBA00022691"/>
    </source>
</evidence>
<feature type="binding site" evidence="4">
    <location>
        <position position="134"/>
    </location>
    <ligand>
        <name>S-adenosyl-L-methionine</name>
        <dbReference type="ChEBI" id="CHEBI:59789"/>
    </ligand>
</feature>